<protein>
    <submittedName>
        <fullName evidence="3">Membrane protein</fullName>
    </submittedName>
</protein>
<evidence type="ECO:0000313" key="3">
    <source>
        <dbReference type="EMBL" id="SAL16465.1"/>
    </source>
</evidence>
<reference evidence="3 4" key="1">
    <citation type="submission" date="2016-01" db="EMBL/GenBank/DDBJ databases">
        <authorList>
            <person name="Oliw E.H."/>
        </authorList>
    </citation>
    <scope>NUCLEOTIDE SEQUENCE [LARGE SCALE GENOMIC DNA]</scope>
    <source>
        <strain evidence="3">LMG 27134</strain>
    </source>
</reference>
<dbReference type="Proteomes" id="UP000054683">
    <property type="component" value="Unassembled WGS sequence"/>
</dbReference>
<dbReference type="AlphaFoldDB" id="A0A158F9T9"/>
<evidence type="ECO:0000313" key="4">
    <source>
        <dbReference type="Proteomes" id="UP000054683"/>
    </source>
</evidence>
<dbReference type="RefSeq" id="WP_062082445.1">
    <property type="nucleotide sequence ID" value="NZ_FCOK02000003.1"/>
</dbReference>
<feature type="region of interest" description="Disordered" evidence="1">
    <location>
        <begin position="79"/>
        <end position="106"/>
    </location>
</feature>
<evidence type="ECO:0000256" key="1">
    <source>
        <dbReference type="SAM" id="MobiDB-lite"/>
    </source>
</evidence>
<feature type="chain" id="PRO_5008501477" evidence="2">
    <location>
        <begin position="23"/>
        <end position="106"/>
    </location>
</feature>
<feature type="compositionally biased region" description="Polar residues" evidence="1">
    <location>
        <begin position="82"/>
        <end position="96"/>
    </location>
</feature>
<dbReference type="OrthoDB" id="9099264at2"/>
<evidence type="ECO:0000256" key="2">
    <source>
        <dbReference type="SAM" id="SignalP"/>
    </source>
</evidence>
<dbReference type="Pfam" id="PF13663">
    <property type="entry name" value="DUF4148"/>
    <property type="match status" value="1"/>
</dbReference>
<proteinExistence type="predicted"/>
<gene>
    <name evidence="3" type="ORF">AWB69_00864</name>
</gene>
<name>A0A158F9T9_9BURK</name>
<accession>A0A158F9T9</accession>
<sequence>MKSLIQAVVVAAVLAVPAVSFAQSSQQPLTRAEVKAQLIQIEKAGYNPATANDYDYPANIQAAEARVAAQNGGTSSYGGVANGSSDSGNAVQSSFGDSVHSVYMGH</sequence>
<dbReference type="InterPro" id="IPR025421">
    <property type="entry name" value="DUF4148"/>
</dbReference>
<feature type="signal peptide" evidence="2">
    <location>
        <begin position="1"/>
        <end position="22"/>
    </location>
</feature>
<dbReference type="EMBL" id="FCOK02000003">
    <property type="protein sequence ID" value="SAL16465.1"/>
    <property type="molecule type" value="Genomic_DNA"/>
</dbReference>
<keyword evidence="2" id="KW-0732">Signal</keyword>
<organism evidence="3 4">
    <name type="scientific">Caballeronia udeis</name>
    <dbReference type="NCBI Taxonomy" id="1232866"/>
    <lineage>
        <taxon>Bacteria</taxon>
        <taxon>Pseudomonadati</taxon>
        <taxon>Pseudomonadota</taxon>
        <taxon>Betaproteobacteria</taxon>
        <taxon>Burkholderiales</taxon>
        <taxon>Burkholderiaceae</taxon>
        <taxon>Caballeronia</taxon>
    </lineage>
</organism>